<dbReference type="Proteomes" id="UP001321473">
    <property type="component" value="Unassembled WGS sequence"/>
</dbReference>
<evidence type="ECO:0000256" key="1">
    <source>
        <dbReference type="ARBA" id="ARBA00001962"/>
    </source>
</evidence>
<dbReference type="GO" id="GO:0051537">
    <property type="term" value="F:2 iron, 2 sulfur cluster binding"/>
    <property type="evidence" value="ECO:0007669"/>
    <property type="project" value="UniProtKB-KW"/>
</dbReference>
<protein>
    <recommendedName>
        <fullName evidence="14">cholesterol 7-desaturase</fullName>
        <ecNumber evidence="14">1.14.19.21</ecNumber>
    </recommendedName>
</protein>
<dbReference type="Gene3D" id="2.102.10.10">
    <property type="entry name" value="Rieske [2Fe-2S] iron-sulphur domain"/>
    <property type="match status" value="1"/>
</dbReference>
<keyword evidence="4 17" id="KW-0812">Transmembrane</keyword>
<feature type="transmembrane region" description="Helical" evidence="17">
    <location>
        <begin position="23"/>
        <end position="41"/>
    </location>
</feature>
<dbReference type="GO" id="GO:0008203">
    <property type="term" value="P:cholesterol metabolic process"/>
    <property type="evidence" value="ECO:0007669"/>
    <property type="project" value="InterPro"/>
</dbReference>
<dbReference type="GO" id="GO:0170056">
    <property type="term" value="F:cholesterol 7-desaturase [NAD(P)H] activity"/>
    <property type="evidence" value="ECO:0007669"/>
    <property type="project" value="UniProtKB-EC"/>
</dbReference>
<dbReference type="InterPro" id="IPR036922">
    <property type="entry name" value="Rieske_2Fe-2S_sf"/>
</dbReference>
<evidence type="ECO:0000256" key="5">
    <source>
        <dbReference type="ARBA" id="ARBA00022714"/>
    </source>
</evidence>
<evidence type="ECO:0000259" key="18">
    <source>
        <dbReference type="PROSITE" id="PS51296"/>
    </source>
</evidence>
<dbReference type="CDD" id="cd03469">
    <property type="entry name" value="Rieske_RO_Alpha_N"/>
    <property type="match status" value="1"/>
</dbReference>
<dbReference type="AlphaFoldDB" id="A0AAQ4ENU6"/>
<evidence type="ECO:0000256" key="3">
    <source>
        <dbReference type="ARBA" id="ARBA00004972"/>
    </source>
</evidence>
<dbReference type="PANTHER" id="PTHR21266:SF32">
    <property type="entry name" value="CHOLESTEROL 7-DESATURASE NVD"/>
    <property type="match status" value="1"/>
</dbReference>
<reference evidence="19 20" key="1">
    <citation type="journal article" date="2023" name="Arcadia Sci">
        <title>De novo assembly of a long-read Amblyomma americanum tick genome.</title>
        <authorList>
            <person name="Chou S."/>
            <person name="Poskanzer K.E."/>
            <person name="Rollins M."/>
            <person name="Thuy-Boun P.S."/>
        </authorList>
    </citation>
    <scope>NUCLEOTIDE SEQUENCE [LARGE SCALE GENOMIC DNA]</scope>
    <source>
        <strain evidence="19">F_SG_1</strain>
        <tissue evidence="19">Salivary glands</tissue>
    </source>
</reference>
<dbReference type="InterPro" id="IPR050584">
    <property type="entry name" value="Cholesterol_7-desaturase"/>
</dbReference>
<evidence type="ECO:0000256" key="4">
    <source>
        <dbReference type="ARBA" id="ARBA00022692"/>
    </source>
</evidence>
<keyword evidence="10" id="KW-0411">Iron-sulfur</keyword>
<comment type="pathway">
    <text evidence="12">Steroid hormone biosynthesis; dafachronic acid biosynthesis.</text>
</comment>
<keyword evidence="9" id="KW-0408">Iron</keyword>
<evidence type="ECO:0000256" key="12">
    <source>
        <dbReference type="ARBA" id="ARBA00025712"/>
    </source>
</evidence>
<dbReference type="InterPro" id="IPR017941">
    <property type="entry name" value="Rieske_2Fe-2S"/>
</dbReference>
<gene>
    <name evidence="19" type="ORF">V5799_030200</name>
</gene>
<comment type="subcellular location">
    <subcellularLocation>
        <location evidence="2">Membrane</location>
    </subcellularLocation>
</comment>
<keyword evidence="11 17" id="KW-0472">Membrane</keyword>
<dbReference type="EMBL" id="JARKHS020012926">
    <property type="protein sequence ID" value="KAK8776454.1"/>
    <property type="molecule type" value="Genomic_DNA"/>
</dbReference>
<evidence type="ECO:0000256" key="15">
    <source>
        <dbReference type="ARBA" id="ARBA00047853"/>
    </source>
</evidence>
<feature type="non-terminal residue" evidence="19">
    <location>
        <position position="1"/>
    </location>
</feature>
<keyword evidence="8" id="KW-0560">Oxidoreductase</keyword>
<evidence type="ECO:0000256" key="8">
    <source>
        <dbReference type="ARBA" id="ARBA00023002"/>
    </source>
</evidence>
<feature type="domain" description="Rieske" evidence="18">
    <location>
        <begin position="74"/>
        <end position="178"/>
    </location>
</feature>
<evidence type="ECO:0000256" key="17">
    <source>
        <dbReference type="SAM" id="Phobius"/>
    </source>
</evidence>
<comment type="caution">
    <text evidence="19">The sequence shown here is derived from an EMBL/GenBank/DDBJ whole genome shotgun (WGS) entry which is preliminary data.</text>
</comment>
<dbReference type="Pfam" id="PF00355">
    <property type="entry name" value="Rieske"/>
    <property type="match status" value="1"/>
</dbReference>
<evidence type="ECO:0000256" key="14">
    <source>
        <dbReference type="ARBA" id="ARBA00026095"/>
    </source>
</evidence>
<comment type="pathway">
    <text evidence="3">Hormone biosynthesis.</text>
</comment>
<comment type="catalytic activity">
    <reaction evidence="15">
        <text>cholesterol + NADH + O2 + H(+) = 7-dehydrocholesterol + NAD(+) + 2 H2O</text>
        <dbReference type="Rhea" id="RHEA:51644"/>
        <dbReference type="ChEBI" id="CHEBI:15377"/>
        <dbReference type="ChEBI" id="CHEBI:15378"/>
        <dbReference type="ChEBI" id="CHEBI:15379"/>
        <dbReference type="ChEBI" id="CHEBI:16113"/>
        <dbReference type="ChEBI" id="CHEBI:17759"/>
        <dbReference type="ChEBI" id="CHEBI:57540"/>
        <dbReference type="ChEBI" id="CHEBI:57945"/>
        <dbReference type="EC" id="1.14.19.21"/>
    </reaction>
    <physiologicalReaction direction="left-to-right" evidence="15">
        <dbReference type="Rhea" id="RHEA:51645"/>
    </physiologicalReaction>
</comment>
<keyword evidence="5" id="KW-0001">2Fe-2S</keyword>
<keyword evidence="20" id="KW-1185">Reference proteome</keyword>
<comment type="similarity">
    <text evidence="13">Belongs to the cholesterol 7-desaturase family.</text>
</comment>
<evidence type="ECO:0000313" key="20">
    <source>
        <dbReference type="Proteomes" id="UP001321473"/>
    </source>
</evidence>
<dbReference type="PROSITE" id="PS51296">
    <property type="entry name" value="RIESKE"/>
    <property type="match status" value="1"/>
</dbReference>
<evidence type="ECO:0000256" key="13">
    <source>
        <dbReference type="ARBA" id="ARBA00025729"/>
    </source>
</evidence>
<proteinExistence type="inferred from homology"/>
<evidence type="ECO:0000256" key="9">
    <source>
        <dbReference type="ARBA" id="ARBA00023004"/>
    </source>
</evidence>
<evidence type="ECO:0000256" key="2">
    <source>
        <dbReference type="ARBA" id="ARBA00004370"/>
    </source>
</evidence>
<dbReference type="GO" id="GO:0046872">
    <property type="term" value="F:metal ion binding"/>
    <property type="evidence" value="ECO:0007669"/>
    <property type="project" value="UniProtKB-KW"/>
</dbReference>
<comment type="catalytic activity">
    <reaction evidence="16">
        <text>cholesterol + NADPH + O2 + H(+) = 7-dehydrocholesterol + NADP(+) + 2 H2O</text>
        <dbReference type="Rhea" id="RHEA:45024"/>
        <dbReference type="ChEBI" id="CHEBI:15377"/>
        <dbReference type="ChEBI" id="CHEBI:15378"/>
        <dbReference type="ChEBI" id="CHEBI:15379"/>
        <dbReference type="ChEBI" id="CHEBI:16113"/>
        <dbReference type="ChEBI" id="CHEBI:17759"/>
        <dbReference type="ChEBI" id="CHEBI:57783"/>
        <dbReference type="ChEBI" id="CHEBI:58349"/>
        <dbReference type="EC" id="1.14.19.21"/>
    </reaction>
    <physiologicalReaction direction="left-to-right" evidence="16">
        <dbReference type="Rhea" id="RHEA:45025"/>
    </physiologicalReaction>
</comment>
<dbReference type="Pfam" id="PF19298">
    <property type="entry name" value="KshA_C"/>
    <property type="match status" value="1"/>
</dbReference>
<dbReference type="PANTHER" id="PTHR21266">
    <property type="entry name" value="IRON-SULFUR DOMAIN CONTAINING PROTEIN"/>
    <property type="match status" value="1"/>
</dbReference>
<keyword evidence="7 17" id="KW-1133">Transmembrane helix</keyword>
<evidence type="ECO:0000256" key="11">
    <source>
        <dbReference type="ARBA" id="ARBA00023136"/>
    </source>
</evidence>
<evidence type="ECO:0000256" key="6">
    <source>
        <dbReference type="ARBA" id="ARBA00022723"/>
    </source>
</evidence>
<comment type="cofactor">
    <cofactor evidence="1">
        <name>Fe cation</name>
        <dbReference type="ChEBI" id="CHEBI:24875"/>
    </cofactor>
</comment>
<dbReference type="Gene3D" id="3.90.380.10">
    <property type="entry name" value="Naphthalene 1,2-dioxygenase Alpha Subunit, Chain A, domain 1"/>
    <property type="match status" value="1"/>
</dbReference>
<dbReference type="GO" id="GO:0005737">
    <property type="term" value="C:cytoplasm"/>
    <property type="evidence" value="ECO:0007669"/>
    <property type="project" value="TreeGrafter"/>
</dbReference>
<evidence type="ECO:0000313" key="19">
    <source>
        <dbReference type="EMBL" id="KAK8776454.1"/>
    </source>
</evidence>
<dbReference type="EC" id="1.14.19.21" evidence="14"/>
<name>A0AAQ4ENU6_AMBAM</name>
<sequence length="410" mass="46422">LRDDKTSNDIMAWMWPKLWTCGFPASVIALVCGVRWIIVPLRSSKKSRKQRQQLWDRRFISESSSLPPVFPNGWIPVIESSELGVDEVKPLHVFGEDLVAFRTEDGVAHVMDAYCPHLGAHLGVMGRVVGNCIECPFHGWRFQADTGGCAHVPYANKTPSFVTVKTWTCRELCGLVFVWFHADGEEASWELDGPADVISGEMRQMARYETLCSGHPQDIAQKVADGAHLNSLHRATCLLPLEEFSRRPMDSWLCRLMALEWTASFSVADERVSTSLAIQMSILGWKPRFARCRGVVTQVGPALTLVSVRNIFGHFIAVVSATPEAPFRTRIVHRSYGKPGLLSWLWCQAAERGISNMMDRDVAVWSQKAFIKPVLLEEDDSIRQFREWYSQFYSCSSPTWQQVKEKSLSW</sequence>
<accession>A0AAQ4ENU6</accession>
<keyword evidence="6" id="KW-0479">Metal-binding</keyword>
<evidence type="ECO:0000256" key="16">
    <source>
        <dbReference type="ARBA" id="ARBA00049548"/>
    </source>
</evidence>
<evidence type="ECO:0000256" key="7">
    <source>
        <dbReference type="ARBA" id="ARBA00022989"/>
    </source>
</evidence>
<organism evidence="19 20">
    <name type="scientific">Amblyomma americanum</name>
    <name type="common">Lone star tick</name>
    <dbReference type="NCBI Taxonomy" id="6943"/>
    <lineage>
        <taxon>Eukaryota</taxon>
        <taxon>Metazoa</taxon>
        <taxon>Ecdysozoa</taxon>
        <taxon>Arthropoda</taxon>
        <taxon>Chelicerata</taxon>
        <taxon>Arachnida</taxon>
        <taxon>Acari</taxon>
        <taxon>Parasitiformes</taxon>
        <taxon>Ixodida</taxon>
        <taxon>Ixodoidea</taxon>
        <taxon>Ixodidae</taxon>
        <taxon>Amblyomminae</taxon>
        <taxon>Amblyomma</taxon>
    </lineage>
</organism>
<dbReference type="InterPro" id="IPR045605">
    <property type="entry name" value="KshA-like_C"/>
</dbReference>
<dbReference type="SUPFAM" id="SSF50022">
    <property type="entry name" value="ISP domain"/>
    <property type="match status" value="1"/>
</dbReference>
<dbReference type="GO" id="GO:0016020">
    <property type="term" value="C:membrane"/>
    <property type="evidence" value="ECO:0007669"/>
    <property type="project" value="UniProtKB-SubCell"/>
</dbReference>
<evidence type="ECO:0000256" key="10">
    <source>
        <dbReference type="ARBA" id="ARBA00023014"/>
    </source>
</evidence>